<reference evidence="7 8" key="1">
    <citation type="journal article" date="2008" name="Environ. Microbiol.">
        <title>The genome of Erwinia tasmaniensis strain Et1/99, a non-pathogenic bacterium in the genus Erwinia.</title>
        <authorList>
            <person name="Kube M."/>
            <person name="Migdoll A.M."/>
            <person name="Mueller I."/>
            <person name="Kuhl H."/>
            <person name="Beck A."/>
            <person name="Reinhardt R."/>
            <person name="Geider K."/>
        </authorList>
    </citation>
    <scope>NUCLEOTIDE SEQUENCE [LARGE SCALE GENOMIC DNA]</scope>
    <source>
        <strain evidence="8">DSM 17950 / CFBP 7177 / CIP 109463 / NCPPB 4357 / Et1/99</strain>
        <plasmid evidence="8">pET46</plasmid>
    </source>
</reference>
<dbReference type="Proteomes" id="UP000001726">
    <property type="component" value="Plasmid pET46"/>
</dbReference>
<evidence type="ECO:0000256" key="5">
    <source>
        <dbReference type="SAM" id="Phobius"/>
    </source>
</evidence>
<keyword evidence="5" id="KW-0472">Membrane</keyword>
<gene>
    <name evidence="7" type="ordered locus">ETA_pET460260</name>
</gene>
<dbReference type="HOGENOM" id="CLU_000445_134_6_6"/>
<name>B2VB89_ERWT9</name>
<feature type="transmembrane region" description="Helical" evidence="5">
    <location>
        <begin position="257"/>
        <end position="275"/>
    </location>
</feature>
<organism evidence="7 8">
    <name type="scientific">Erwinia tasmaniensis (strain DSM 17950 / CFBP 7177 / CIP 109463 / NCPPB 4357 / Et1/99)</name>
    <dbReference type="NCBI Taxonomy" id="465817"/>
    <lineage>
        <taxon>Bacteria</taxon>
        <taxon>Pseudomonadati</taxon>
        <taxon>Pseudomonadota</taxon>
        <taxon>Gammaproteobacteria</taxon>
        <taxon>Enterobacterales</taxon>
        <taxon>Erwiniaceae</taxon>
        <taxon>Erwinia</taxon>
    </lineage>
</organism>
<evidence type="ECO:0000313" key="7">
    <source>
        <dbReference type="EMBL" id="CAO95016.1"/>
    </source>
</evidence>
<comment type="pathway">
    <text evidence="2">Purine metabolism; 3',5'-cyclic di-GMP biosynthesis.</text>
</comment>
<dbReference type="NCBIfam" id="TIGR00254">
    <property type="entry name" value="GGDEF"/>
    <property type="match status" value="1"/>
</dbReference>
<evidence type="ECO:0000256" key="1">
    <source>
        <dbReference type="ARBA" id="ARBA00001946"/>
    </source>
</evidence>
<keyword evidence="8" id="KW-1185">Reference proteome</keyword>
<dbReference type="SUPFAM" id="SSF55073">
    <property type="entry name" value="Nucleotide cyclase"/>
    <property type="match status" value="1"/>
</dbReference>
<comment type="catalytic activity">
    <reaction evidence="4">
        <text>2 GTP = 3',3'-c-di-GMP + 2 diphosphate</text>
        <dbReference type="Rhea" id="RHEA:24898"/>
        <dbReference type="ChEBI" id="CHEBI:33019"/>
        <dbReference type="ChEBI" id="CHEBI:37565"/>
        <dbReference type="ChEBI" id="CHEBI:58805"/>
        <dbReference type="EC" id="2.7.7.65"/>
    </reaction>
</comment>
<evidence type="ECO:0000259" key="6">
    <source>
        <dbReference type="PROSITE" id="PS50887"/>
    </source>
</evidence>
<evidence type="ECO:0000256" key="3">
    <source>
        <dbReference type="ARBA" id="ARBA00012528"/>
    </source>
</evidence>
<dbReference type="GO" id="GO:0052621">
    <property type="term" value="F:diguanylate cyclase activity"/>
    <property type="evidence" value="ECO:0007669"/>
    <property type="project" value="UniProtKB-EC"/>
</dbReference>
<dbReference type="InterPro" id="IPR000160">
    <property type="entry name" value="GGDEF_dom"/>
</dbReference>
<proteinExistence type="predicted"/>
<dbReference type="SMART" id="SM00267">
    <property type="entry name" value="GGDEF"/>
    <property type="match status" value="1"/>
</dbReference>
<dbReference type="PANTHER" id="PTHR45138:SF9">
    <property type="entry name" value="DIGUANYLATE CYCLASE DGCM-RELATED"/>
    <property type="match status" value="1"/>
</dbReference>
<dbReference type="Gene3D" id="3.30.70.270">
    <property type="match status" value="1"/>
</dbReference>
<evidence type="ECO:0000256" key="2">
    <source>
        <dbReference type="ARBA" id="ARBA00004665"/>
    </source>
</evidence>
<dbReference type="PROSITE" id="PS50887">
    <property type="entry name" value="GGDEF"/>
    <property type="match status" value="1"/>
</dbReference>
<protein>
    <recommendedName>
        <fullName evidence="3">diguanylate cyclase</fullName>
        <ecNumber evidence="3">2.7.7.65</ecNumber>
    </recommendedName>
</protein>
<dbReference type="EMBL" id="CU468133">
    <property type="protein sequence ID" value="CAO95016.1"/>
    <property type="molecule type" value="Genomic_DNA"/>
</dbReference>
<dbReference type="Pfam" id="PF00990">
    <property type="entry name" value="GGDEF"/>
    <property type="match status" value="1"/>
</dbReference>
<dbReference type="GO" id="GO:0043709">
    <property type="term" value="P:cell adhesion involved in single-species biofilm formation"/>
    <property type="evidence" value="ECO:0007669"/>
    <property type="project" value="TreeGrafter"/>
</dbReference>
<keyword evidence="7" id="KW-0614">Plasmid</keyword>
<dbReference type="EC" id="2.7.7.65" evidence="3"/>
<dbReference type="GO" id="GO:1902201">
    <property type="term" value="P:negative regulation of bacterial-type flagellum-dependent cell motility"/>
    <property type="evidence" value="ECO:0007669"/>
    <property type="project" value="TreeGrafter"/>
</dbReference>
<dbReference type="CDD" id="cd01949">
    <property type="entry name" value="GGDEF"/>
    <property type="match status" value="1"/>
</dbReference>
<dbReference type="GO" id="GO:0005886">
    <property type="term" value="C:plasma membrane"/>
    <property type="evidence" value="ECO:0007669"/>
    <property type="project" value="TreeGrafter"/>
</dbReference>
<accession>B2VB89</accession>
<feature type="domain" description="GGDEF" evidence="6">
    <location>
        <begin position="360"/>
        <end position="489"/>
    </location>
</feature>
<keyword evidence="5" id="KW-0812">Transmembrane</keyword>
<sequence>MLMSSIIIYQNKNMEREILERNLAYALKITDTFNQYLRLAQLEIDAYADAVRNVNNKKQLNFELEKINNRKILFNSVEIEQDIDRNLHESYRKLNFNDEKYQTNLIERNVGGSNYHTNILYSPVLNYYIISISKPFLNGKESYEKKIVGNIFLNKENIFSYLIPTEKLKNEISIEILYPPEENILGTRDFSLGDQFLSNKKNKENLRENEFGSFSTKIEGRNYLVGFSSKNEMGFIFLVSSQSESFSGKLISIAKEFYIFYLTIITTLAVLTIFLSQKIAKPLECIALYADDECSKIDSLEFVKTQYAEAEVIRKSLLSYVSSMADKVEYLEGEVMTDPLTNLYNRRGFYFHSKYYQEINLHSVLYLDIDYFKKINDTYGHNTGDAVLCTIAIVLKKNFRKEDILSRFGGEEFAFLLPRTSAKNAVNMAKKTLKMISTTEFPHREKVTVSAGVSIVSEKTKGLEKALIKADKALYLSKKNGRNLVTFLE</sequence>
<dbReference type="FunFam" id="3.30.70.270:FF:000001">
    <property type="entry name" value="Diguanylate cyclase domain protein"/>
    <property type="match status" value="1"/>
</dbReference>
<dbReference type="PANTHER" id="PTHR45138">
    <property type="entry name" value="REGULATORY COMPONENTS OF SENSORY TRANSDUCTION SYSTEM"/>
    <property type="match status" value="1"/>
</dbReference>
<dbReference type="InterPro" id="IPR050469">
    <property type="entry name" value="Diguanylate_Cyclase"/>
</dbReference>
<keyword evidence="5" id="KW-1133">Transmembrane helix</keyword>
<evidence type="ECO:0000313" key="8">
    <source>
        <dbReference type="Proteomes" id="UP000001726"/>
    </source>
</evidence>
<dbReference type="InterPro" id="IPR029787">
    <property type="entry name" value="Nucleotide_cyclase"/>
</dbReference>
<comment type="cofactor">
    <cofactor evidence="1">
        <name>Mg(2+)</name>
        <dbReference type="ChEBI" id="CHEBI:18420"/>
    </cofactor>
</comment>
<dbReference type="AlphaFoldDB" id="B2VB89"/>
<dbReference type="InterPro" id="IPR043128">
    <property type="entry name" value="Rev_trsase/Diguanyl_cyclase"/>
</dbReference>
<geneLocation type="plasmid" evidence="7 8">
    <name>pET46</name>
</geneLocation>
<evidence type="ECO:0000256" key="4">
    <source>
        <dbReference type="ARBA" id="ARBA00034247"/>
    </source>
</evidence>
<dbReference type="KEGG" id="eta:ETA_pET460260"/>